<comment type="similarity">
    <text evidence="6">Belongs to the L2HGDH family.</text>
</comment>
<evidence type="ECO:0000313" key="11">
    <source>
        <dbReference type="Proteomes" id="UP000054097"/>
    </source>
</evidence>
<keyword evidence="11" id="KW-1185">Reference proteome</keyword>
<dbReference type="Pfam" id="PF01266">
    <property type="entry name" value="DAO"/>
    <property type="match status" value="1"/>
</dbReference>
<dbReference type="Gene3D" id="3.50.50.60">
    <property type="entry name" value="FAD/NAD(P)-binding domain"/>
    <property type="match status" value="1"/>
</dbReference>
<feature type="domain" description="FAD dependent oxidoreductase" evidence="9">
    <location>
        <begin position="28"/>
        <end position="456"/>
    </location>
</feature>
<organism evidence="10 11">
    <name type="scientific">Serendipita vermifera MAFF 305830</name>
    <dbReference type="NCBI Taxonomy" id="933852"/>
    <lineage>
        <taxon>Eukaryota</taxon>
        <taxon>Fungi</taxon>
        <taxon>Dikarya</taxon>
        <taxon>Basidiomycota</taxon>
        <taxon>Agaricomycotina</taxon>
        <taxon>Agaricomycetes</taxon>
        <taxon>Sebacinales</taxon>
        <taxon>Serendipitaceae</taxon>
        <taxon>Serendipita</taxon>
    </lineage>
</organism>
<dbReference type="EMBL" id="KN824280">
    <property type="protein sequence ID" value="KIM32526.1"/>
    <property type="molecule type" value="Genomic_DNA"/>
</dbReference>
<dbReference type="SUPFAM" id="SSF51905">
    <property type="entry name" value="FAD/NAD(P)-binding domain"/>
    <property type="match status" value="1"/>
</dbReference>
<evidence type="ECO:0000256" key="4">
    <source>
        <dbReference type="ARBA" id="ARBA00023002"/>
    </source>
</evidence>
<reference evidence="11" key="2">
    <citation type="submission" date="2015-01" db="EMBL/GenBank/DDBJ databases">
        <title>Evolutionary Origins and Diversification of the Mycorrhizal Mutualists.</title>
        <authorList>
            <consortium name="DOE Joint Genome Institute"/>
            <consortium name="Mycorrhizal Genomics Consortium"/>
            <person name="Kohler A."/>
            <person name="Kuo A."/>
            <person name="Nagy L.G."/>
            <person name="Floudas D."/>
            <person name="Copeland A."/>
            <person name="Barry K.W."/>
            <person name="Cichocki N."/>
            <person name="Veneault-Fourrey C."/>
            <person name="LaButti K."/>
            <person name="Lindquist E.A."/>
            <person name="Lipzen A."/>
            <person name="Lundell T."/>
            <person name="Morin E."/>
            <person name="Murat C."/>
            <person name="Riley R."/>
            <person name="Ohm R."/>
            <person name="Sun H."/>
            <person name="Tunlid A."/>
            <person name="Henrissat B."/>
            <person name="Grigoriev I.V."/>
            <person name="Hibbett D.S."/>
            <person name="Martin F."/>
        </authorList>
    </citation>
    <scope>NUCLEOTIDE SEQUENCE [LARGE SCALE GENOMIC DNA]</scope>
    <source>
        <strain evidence="11">MAFF 305830</strain>
    </source>
</reference>
<evidence type="ECO:0000256" key="3">
    <source>
        <dbReference type="ARBA" id="ARBA00022827"/>
    </source>
</evidence>
<dbReference type="InterPro" id="IPR006076">
    <property type="entry name" value="FAD-dep_OxRdtase"/>
</dbReference>
<evidence type="ECO:0000259" key="9">
    <source>
        <dbReference type="Pfam" id="PF01266"/>
    </source>
</evidence>
<reference evidence="10 11" key="1">
    <citation type="submission" date="2014-04" db="EMBL/GenBank/DDBJ databases">
        <authorList>
            <consortium name="DOE Joint Genome Institute"/>
            <person name="Kuo A."/>
            <person name="Zuccaro A."/>
            <person name="Kohler A."/>
            <person name="Nagy L.G."/>
            <person name="Floudas D."/>
            <person name="Copeland A."/>
            <person name="Barry K.W."/>
            <person name="Cichocki N."/>
            <person name="Veneault-Fourrey C."/>
            <person name="LaButti K."/>
            <person name="Lindquist E.A."/>
            <person name="Lipzen A."/>
            <person name="Lundell T."/>
            <person name="Morin E."/>
            <person name="Murat C."/>
            <person name="Sun H."/>
            <person name="Tunlid A."/>
            <person name="Henrissat B."/>
            <person name="Grigoriev I.V."/>
            <person name="Hibbett D.S."/>
            <person name="Martin F."/>
            <person name="Nordberg H.P."/>
            <person name="Cantor M.N."/>
            <person name="Hua S.X."/>
        </authorList>
    </citation>
    <scope>NUCLEOTIDE SEQUENCE [LARGE SCALE GENOMIC DNA]</scope>
    <source>
        <strain evidence="10 11">MAFF 305830</strain>
    </source>
</reference>
<evidence type="ECO:0000256" key="7">
    <source>
        <dbReference type="ARBA" id="ARBA00038878"/>
    </source>
</evidence>
<keyword evidence="2" id="KW-0285">Flavoprotein</keyword>
<dbReference type="STRING" id="933852.A0A0C3BM50"/>
<evidence type="ECO:0000256" key="5">
    <source>
        <dbReference type="ARBA" id="ARBA00036066"/>
    </source>
</evidence>
<keyword evidence="4" id="KW-0560">Oxidoreductase</keyword>
<protein>
    <recommendedName>
        <fullName evidence="8">L-2-hydroxyglutarate dehydrogenase, mitochondrial</fullName>
        <ecNumber evidence="7">1.1.99.2</ecNumber>
    </recommendedName>
</protein>
<comment type="cofactor">
    <cofactor evidence="1">
        <name>FAD</name>
        <dbReference type="ChEBI" id="CHEBI:57692"/>
    </cofactor>
</comment>
<dbReference type="PANTHER" id="PTHR43104:SF4">
    <property type="entry name" value="L-2-HYDROXYGLUTARATE DEHYDROGENASE, MITOCHONDRIAL"/>
    <property type="match status" value="1"/>
</dbReference>
<proteinExistence type="inferred from homology"/>
<dbReference type="AlphaFoldDB" id="A0A0C3BM50"/>
<sequence length="464" mass="50308">MSRTIRGLNAALNSSGRYPFKNPELEVDYLVIGGGVVGLAIARALTLNRPEKSVYLVERHSRVGEETSSRNSEVIHGGFYYPESSLKIRLCIRGRHLLYKYCEDHAVPYKKTGKLVVGLEHQQAYLKNLLAKTKTLQRPTQPSSGTDTYAPAVPAKLLTGEEARELEPDLSPDIKLALLSSETGIVDSHTLMESMERDISESGSGSVVCGTNVVRVDPAKDGWVVQMSTAPQDGQEGATSETDSVFAKTLINSTGLSGPFVLNSLRRGLKPQPKPVVMWYAKGSYASYRGPGVSNVKHLLYPVPEIGAKQHGFTSLGTHLTLDLGGNIKFGPDIEWIEPKALHDVDPKATVISDEEAIDFWADHLVASSEQVPSMCAAVQKYLPGVTLEGLQPDYVGIRPKLGPPESGFQDFVFIKERSGKYLGGPMSEDEGGIMITLLGIESPGLTSSLAIAEMVEQEMLPST</sequence>
<evidence type="ECO:0000256" key="8">
    <source>
        <dbReference type="ARBA" id="ARBA00041137"/>
    </source>
</evidence>
<dbReference type="InterPro" id="IPR036188">
    <property type="entry name" value="FAD/NAD-bd_sf"/>
</dbReference>
<dbReference type="GO" id="GO:0047545">
    <property type="term" value="F:(S)-2-hydroxyglutarate dehydrogenase activity"/>
    <property type="evidence" value="ECO:0007669"/>
    <property type="project" value="UniProtKB-EC"/>
</dbReference>
<accession>A0A0C3BM50</accession>
<name>A0A0C3BM50_SERVB</name>
<dbReference type="Proteomes" id="UP000054097">
    <property type="component" value="Unassembled WGS sequence"/>
</dbReference>
<gene>
    <name evidence="10" type="ORF">M408DRAFT_316385</name>
</gene>
<keyword evidence="3" id="KW-0274">FAD</keyword>
<evidence type="ECO:0000256" key="6">
    <source>
        <dbReference type="ARBA" id="ARBA00037941"/>
    </source>
</evidence>
<evidence type="ECO:0000256" key="2">
    <source>
        <dbReference type="ARBA" id="ARBA00022630"/>
    </source>
</evidence>
<dbReference type="Gene3D" id="3.30.9.10">
    <property type="entry name" value="D-Amino Acid Oxidase, subunit A, domain 2"/>
    <property type="match status" value="1"/>
</dbReference>
<dbReference type="OrthoDB" id="498204at2759"/>
<comment type="catalytic activity">
    <reaction evidence="5">
        <text>(S)-2-hydroxyglutarate + A = 2-oxoglutarate + AH2</text>
        <dbReference type="Rhea" id="RHEA:21252"/>
        <dbReference type="ChEBI" id="CHEBI:13193"/>
        <dbReference type="ChEBI" id="CHEBI:16782"/>
        <dbReference type="ChEBI" id="CHEBI:16810"/>
        <dbReference type="ChEBI" id="CHEBI:17499"/>
        <dbReference type="EC" id="1.1.99.2"/>
    </reaction>
</comment>
<evidence type="ECO:0000313" key="10">
    <source>
        <dbReference type="EMBL" id="KIM32526.1"/>
    </source>
</evidence>
<evidence type="ECO:0000256" key="1">
    <source>
        <dbReference type="ARBA" id="ARBA00001974"/>
    </source>
</evidence>
<dbReference type="PANTHER" id="PTHR43104">
    <property type="entry name" value="L-2-HYDROXYGLUTARATE DEHYDROGENASE, MITOCHONDRIAL"/>
    <property type="match status" value="1"/>
</dbReference>
<dbReference type="HOGENOM" id="CLU_024775_1_0_1"/>
<dbReference type="EC" id="1.1.99.2" evidence="7"/>